<reference evidence="1" key="2">
    <citation type="submission" date="2020-05" db="UniProtKB">
        <authorList>
            <consortium name="EnsemblMetazoa"/>
        </authorList>
    </citation>
    <scope>IDENTIFICATION</scope>
    <source>
        <strain evidence="1">IAEA</strain>
    </source>
</reference>
<reference evidence="2" key="1">
    <citation type="submission" date="2014-03" db="EMBL/GenBank/DDBJ databases">
        <authorList>
            <person name="Aksoy S."/>
            <person name="Warren W."/>
            <person name="Wilson R.K."/>
        </authorList>
    </citation>
    <scope>NUCLEOTIDE SEQUENCE [LARGE SCALE GENOMIC DNA]</scope>
    <source>
        <strain evidence="2">IAEA</strain>
    </source>
</reference>
<name>A0A1A9ZHX7_GLOPL</name>
<protein>
    <submittedName>
        <fullName evidence="1">Uncharacterized protein</fullName>
    </submittedName>
</protein>
<keyword evidence="2" id="KW-1185">Reference proteome</keyword>
<dbReference type="Proteomes" id="UP000092445">
    <property type="component" value="Unassembled WGS sequence"/>
</dbReference>
<proteinExistence type="predicted"/>
<dbReference type="VEuPathDB" id="VectorBase:GPAI015133"/>
<dbReference type="AlphaFoldDB" id="A0A1A9ZHX7"/>
<dbReference type="EnsemblMetazoa" id="GPAI015133-RA">
    <property type="protein sequence ID" value="GPAI015133-PA"/>
    <property type="gene ID" value="GPAI015133"/>
</dbReference>
<sequence length="130" mass="15048">MKRYLYNDLGWRDPILCVSHPMTLGCNDDNNNNNNNNNKNKQSKVLRQIKAVSGLNVSRQRMQQRYICIFSLIRAGPITQGINQRSEESERNGENYDGNLSLTWEKLAVTALRNLQITTSPYLEGQRWTM</sequence>
<accession>A0A1A9ZHX7</accession>
<evidence type="ECO:0000313" key="2">
    <source>
        <dbReference type="Proteomes" id="UP000092445"/>
    </source>
</evidence>
<evidence type="ECO:0000313" key="1">
    <source>
        <dbReference type="EnsemblMetazoa" id="GPAI015133-PA"/>
    </source>
</evidence>
<dbReference type="PROSITE" id="PS51257">
    <property type="entry name" value="PROKAR_LIPOPROTEIN"/>
    <property type="match status" value="1"/>
</dbReference>
<organism evidence="1 2">
    <name type="scientific">Glossina pallidipes</name>
    <name type="common">Tsetse fly</name>
    <dbReference type="NCBI Taxonomy" id="7398"/>
    <lineage>
        <taxon>Eukaryota</taxon>
        <taxon>Metazoa</taxon>
        <taxon>Ecdysozoa</taxon>
        <taxon>Arthropoda</taxon>
        <taxon>Hexapoda</taxon>
        <taxon>Insecta</taxon>
        <taxon>Pterygota</taxon>
        <taxon>Neoptera</taxon>
        <taxon>Endopterygota</taxon>
        <taxon>Diptera</taxon>
        <taxon>Brachycera</taxon>
        <taxon>Muscomorpha</taxon>
        <taxon>Hippoboscoidea</taxon>
        <taxon>Glossinidae</taxon>
        <taxon>Glossina</taxon>
    </lineage>
</organism>